<name>A0A0A9FNF5_ARUDO</name>
<reference evidence="1" key="1">
    <citation type="submission" date="2014-09" db="EMBL/GenBank/DDBJ databases">
        <authorList>
            <person name="Magalhaes I.L.F."/>
            <person name="Oliveira U."/>
            <person name="Santos F.R."/>
            <person name="Vidigal T.H.D.A."/>
            <person name="Brescovit A.D."/>
            <person name="Santos A.J."/>
        </authorList>
    </citation>
    <scope>NUCLEOTIDE SEQUENCE</scope>
    <source>
        <tissue evidence="1">Shoot tissue taken approximately 20 cm above the soil surface</tissue>
    </source>
</reference>
<accession>A0A0A9FNF5</accession>
<evidence type="ECO:0000313" key="1">
    <source>
        <dbReference type="EMBL" id="JAE13817.1"/>
    </source>
</evidence>
<proteinExistence type="predicted"/>
<dbReference type="EMBL" id="GBRH01184079">
    <property type="protein sequence ID" value="JAE13817.1"/>
    <property type="molecule type" value="Transcribed_RNA"/>
</dbReference>
<organism evidence="1">
    <name type="scientific">Arundo donax</name>
    <name type="common">Giant reed</name>
    <name type="synonym">Donax arundinaceus</name>
    <dbReference type="NCBI Taxonomy" id="35708"/>
    <lineage>
        <taxon>Eukaryota</taxon>
        <taxon>Viridiplantae</taxon>
        <taxon>Streptophyta</taxon>
        <taxon>Embryophyta</taxon>
        <taxon>Tracheophyta</taxon>
        <taxon>Spermatophyta</taxon>
        <taxon>Magnoliopsida</taxon>
        <taxon>Liliopsida</taxon>
        <taxon>Poales</taxon>
        <taxon>Poaceae</taxon>
        <taxon>PACMAD clade</taxon>
        <taxon>Arundinoideae</taxon>
        <taxon>Arundineae</taxon>
        <taxon>Arundo</taxon>
    </lineage>
</organism>
<protein>
    <submittedName>
        <fullName evidence="1">TIDP3459</fullName>
    </submittedName>
</protein>
<dbReference type="AlphaFoldDB" id="A0A0A9FNF5"/>
<sequence>MNLSIDLDMMVSPTERIAHR</sequence>
<reference evidence="1" key="2">
    <citation type="journal article" date="2015" name="Data Brief">
        <title>Shoot transcriptome of the giant reed, Arundo donax.</title>
        <authorList>
            <person name="Barrero R.A."/>
            <person name="Guerrero F.D."/>
            <person name="Moolhuijzen P."/>
            <person name="Goolsby J.A."/>
            <person name="Tidwell J."/>
            <person name="Bellgard S.E."/>
            <person name="Bellgard M.I."/>
        </authorList>
    </citation>
    <scope>NUCLEOTIDE SEQUENCE</scope>
    <source>
        <tissue evidence="1">Shoot tissue taken approximately 20 cm above the soil surface</tissue>
    </source>
</reference>